<dbReference type="KEGG" id="pfer:IRI77_29250"/>
<protein>
    <submittedName>
        <fullName evidence="1">Uncharacterized protein</fullName>
    </submittedName>
</protein>
<keyword evidence="2" id="KW-1185">Reference proteome</keyword>
<reference evidence="1 2" key="1">
    <citation type="submission" date="2020-10" db="EMBL/GenBank/DDBJ databases">
        <title>Complete genome sequence of Paludibaculum fermentans P105T, a facultatively anaerobic acidobacterium capable of dissimilatory Fe(III) reduction.</title>
        <authorList>
            <person name="Dedysh S.N."/>
            <person name="Beletsky A.V."/>
            <person name="Kulichevskaya I.S."/>
            <person name="Mardanov A.V."/>
            <person name="Ravin N.V."/>
        </authorList>
    </citation>
    <scope>NUCLEOTIDE SEQUENCE [LARGE SCALE GENOMIC DNA]</scope>
    <source>
        <strain evidence="1 2">P105</strain>
    </source>
</reference>
<accession>A0A7S7NNK0</accession>
<organism evidence="1 2">
    <name type="scientific">Paludibaculum fermentans</name>
    <dbReference type="NCBI Taxonomy" id="1473598"/>
    <lineage>
        <taxon>Bacteria</taxon>
        <taxon>Pseudomonadati</taxon>
        <taxon>Acidobacteriota</taxon>
        <taxon>Terriglobia</taxon>
        <taxon>Bryobacterales</taxon>
        <taxon>Bryobacteraceae</taxon>
        <taxon>Paludibaculum</taxon>
    </lineage>
</organism>
<evidence type="ECO:0000313" key="1">
    <source>
        <dbReference type="EMBL" id="QOY86835.1"/>
    </source>
</evidence>
<evidence type="ECO:0000313" key="2">
    <source>
        <dbReference type="Proteomes" id="UP000593892"/>
    </source>
</evidence>
<name>A0A7S7NNK0_PALFE</name>
<dbReference type="Proteomes" id="UP000593892">
    <property type="component" value="Chromosome"/>
</dbReference>
<sequence length="130" mass="13543">MLGSTHLSRWGQRVVAGTLLVLYSLLLLLPLAAASPERSMSGMACCRTGKKCCCRKTSPANAILSNKSCGGQCGQTASATRLAAELFPPAIPDDSQEWPAAGLIAGRAVRTVTTASAFSLRQRPPPLTSA</sequence>
<dbReference type="RefSeq" id="WP_194448504.1">
    <property type="nucleotide sequence ID" value="NZ_CP063849.1"/>
</dbReference>
<dbReference type="AlphaFoldDB" id="A0A7S7NNK0"/>
<gene>
    <name evidence="1" type="ORF">IRI77_29250</name>
</gene>
<dbReference type="EMBL" id="CP063849">
    <property type="protein sequence ID" value="QOY86835.1"/>
    <property type="molecule type" value="Genomic_DNA"/>
</dbReference>
<proteinExistence type="predicted"/>